<feature type="compositionally biased region" description="Polar residues" evidence="1">
    <location>
        <begin position="96"/>
        <end position="106"/>
    </location>
</feature>
<feature type="compositionally biased region" description="Low complexity" evidence="1">
    <location>
        <begin position="148"/>
        <end position="158"/>
    </location>
</feature>
<sequence length="232" mass="23815">MLKTKPLNALLSQSVSEHVSSVILFTPSGNLLASSAAPNSADAKRARVHAALAANIWTQYERVATDGLLQTALSSASQDDSISTPTPTKPLPTSSRASPAGSTNGKTAPGDQDHIRTLAMELTEFNLHVQAVSPRILLGMIGRRHVNGQPSSSSSQHSEGSDHDPGIGPSSRGGAGLSARPPGSGTPGPTSTASSATGIGGGGAMGVLKVTSQTLVDYLQKELKYFEPPEDL</sequence>
<evidence type="ECO:0008006" key="4">
    <source>
        <dbReference type="Google" id="ProtNLM"/>
    </source>
</evidence>
<dbReference type="Gene3D" id="3.30.450.30">
    <property type="entry name" value="Dynein light chain 2a, cytoplasmic"/>
    <property type="match status" value="1"/>
</dbReference>
<reference evidence="2" key="1">
    <citation type="submission" date="2023-01" db="EMBL/GenBank/DDBJ databases">
        <title>The chitinases involved in constricting ring structure development in the nematode-trapping fungus Drechslerella dactyloides.</title>
        <authorList>
            <person name="Wang R."/>
            <person name="Zhang L."/>
            <person name="Tang P."/>
            <person name="Li S."/>
            <person name="Liang L."/>
        </authorList>
    </citation>
    <scope>NUCLEOTIDE SEQUENCE</scope>
    <source>
        <strain evidence="2">YMF1.00031</strain>
    </source>
</reference>
<evidence type="ECO:0000256" key="1">
    <source>
        <dbReference type="SAM" id="MobiDB-lite"/>
    </source>
</evidence>
<organism evidence="2 3">
    <name type="scientific">Drechslerella dactyloides</name>
    <name type="common">Nematode-trapping fungus</name>
    <name type="synonym">Arthrobotrys dactyloides</name>
    <dbReference type="NCBI Taxonomy" id="74499"/>
    <lineage>
        <taxon>Eukaryota</taxon>
        <taxon>Fungi</taxon>
        <taxon>Dikarya</taxon>
        <taxon>Ascomycota</taxon>
        <taxon>Pezizomycotina</taxon>
        <taxon>Orbiliomycetes</taxon>
        <taxon>Orbiliales</taxon>
        <taxon>Orbiliaceae</taxon>
        <taxon>Drechslerella</taxon>
    </lineage>
</organism>
<dbReference type="GO" id="GO:0032008">
    <property type="term" value="P:positive regulation of TOR signaling"/>
    <property type="evidence" value="ECO:0007669"/>
    <property type="project" value="InterPro"/>
</dbReference>
<dbReference type="InterPro" id="IPR037587">
    <property type="entry name" value="LAMTOR2-like"/>
</dbReference>
<name>A0AAD6IYW2_DREDA</name>
<evidence type="ECO:0000313" key="3">
    <source>
        <dbReference type="Proteomes" id="UP001221413"/>
    </source>
</evidence>
<gene>
    <name evidence="2" type="ORF">Dda_3968</name>
</gene>
<dbReference type="EMBL" id="JAQGDS010000004">
    <property type="protein sequence ID" value="KAJ6261299.1"/>
    <property type="molecule type" value="Genomic_DNA"/>
</dbReference>
<protein>
    <recommendedName>
        <fullName evidence="4">Roadblock/LAMTOR2 domain-containing protein</fullName>
    </recommendedName>
</protein>
<dbReference type="PANTHER" id="PTHR13323">
    <property type="entry name" value="LATE ENDOSOMAL/LYSOSOMAL MP1 INTERACTING PROTEIN"/>
    <property type="match status" value="1"/>
</dbReference>
<dbReference type="GO" id="GO:0005085">
    <property type="term" value="F:guanyl-nucleotide exchange factor activity"/>
    <property type="evidence" value="ECO:0007669"/>
    <property type="project" value="InterPro"/>
</dbReference>
<feature type="compositionally biased region" description="Low complexity" evidence="1">
    <location>
        <begin position="179"/>
        <end position="197"/>
    </location>
</feature>
<keyword evidence="3" id="KW-1185">Reference proteome</keyword>
<proteinExistence type="predicted"/>
<feature type="compositionally biased region" description="Low complexity" evidence="1">
    <location>
        <begin position="81"/>
        <end position="95"/>
    </location>
</feature>
<dbReference type="GO" id="GO:0060090">
    <property type="term" value="F:molecular adaptor activity"/>
    <property type="evidence" value="ECO:0007669"/>
    <property type="project" value="InterPro"/>
</dbReference>
<accession>A0AAD6IYW2</accession>
<dbReference type="AlphaFoldDB" id="A0AAD6IYW2"/>
<feature type="region of interest" description="Disordered" evidence="1">
    <location>
        <begin position="75"/>
        <end position="111"/>
    </location>
</feature>
<dbReference type="Proteomes" id="UP001221413">
    <property type="component" value="Unassembled WGS sequence"/>
</dbReference>
<comment type="caution">
    <text evidence="2">The sequence shown here is derived from an EMBL/GenBank/DDBJ whole genome shotgun (WGS) entry which is preliminary data.</text>
</comment>
<dbReference type="SUPFAM" id="SSF103196">
    <property type="entry name" value="Roadblock/LC7 domain"/>
    <property type="match status" value="1"/>
</dbReference>
<evidence type="ECO:0000313" key="2">
    <source>
        <dbReference type="EMBL" id="KAJ6261299.1"/>
    </source>
</evidence>
<feature type="region of interest" description="Disordered" evidence="1">
    <location>
        <begin position="145"/>
        <end position="204"/>
    </location>
</feature>